<dbReference type="Gene3D" id="1.10.287.1700">
    <property type="match status" value="1"/>
</dbReference>
<name>A0A0J8V8T6_9GAMM</name>
<evidence type="ECO:0000313" key="12">
    <source>
        <dbReference type="Proteomes" id="UP000240481"/>
    </source>
</evidence>
<keyword evidence="9" id="KW-0472">Membrane</keyword>
<evidence type="ECO:0000256" key="10">
    <source>
        <dbReference type="ARBA" id="ARBA00023225"/>
    </source>
</evidence>
<evidence type="ECO:0000256" key="1">
    <source>
        <dbReference type="ARBA" id="ARBA00004413"/>
    </source>
</evidence>
<comment type="subcellular location">
    <subcellularLocation>
        <location evidence="1">Cell membrane</location>
        <topology evidence="1">Peripheral membrane protein</topology>
        <orientation evidence="1">Cytoplasmic side</orientation>
    </subcellularLocation>
</comment>
<dbReference type="GO" id="GO:0005886">
    <property type="term" value="C:plasma membrane"/>
    <property type="evidence" value="ECO:0007669"/>
    <property type="project" value="UniProtKB-SubCell"/>
</dbReference>
<comment type="caution">
    <text evidence="11">The sequence shown here is derived from an EMBL/GenBank/DDBJ whole genome shotgun (WGS) entry which is preliminary data.</text>
</comment>
<keyword evidence="10" id="KW-1006">Bacterial flagellum protein export</keyword>
<comment type="similarity">
    <text evidence="2">Belongs to the FliJ family.</text>
</comment>
<dbReference type="Pfam" id="PF02050">
    <property type="entry name" value="FliJ"/>
    <property type="match status" value="1"/>
</dbReference>
<keyword evidence="6" id="KW-0145">Chemotaxis</keyword>
<dbReference type="Proteomes" id="UP000240481">
    <property type="component" value="Unassembled WGS sequence"/>
</dbReference>
<keyword evidence="12" id="KW-1185">Reference proteome</keyword>
<accession>A0A0J8V8T6</accession>
<evidence type="ECO:0000256" key="4">
    <source>
        <dbReference type="ARBA" id="ARBA00022448"/>
    </source>
</evidence>
<reference evidence="11 12" key="1">
    <citation type="submission" date="2018-01" db="EMBL/GenBank/DDBJ databases">
        <title>Whole genome sequencing of Histamine producing bacteria.</title>
        <authorList>
            <person name="Butler K."/>
        </authorList>
    </citation>
    <scope>NUCLEOTIDE SEQUENCE [LARGE SCALE GENOMIC DNA]</scope>
    <source>
        <strain evidence="11 12">DSM 24669</strain>
    </source>
</reference>
<evidence type="ECO:0000256" key="7">
    <source>
        <dbReference type="ARBA" id="ARBA00022795"/>
    </source>
</evidence>
<gene>
    <name evidence="11" type="ORF">C9I94_20790</name>
</gene>
<dbReference type="InterPro" id="IPR053716">
    <property type="entry name" value="Flag_assembly_chemotaxis_eff"/>
</dbReference>
<dbReference type="GO" id="GO:0071973">
    <property type="term" value="P:bacterial-type flagellum-dependent cell motility"/>
    <property type="evidence" value="ECO:0007669"/>
    <property type="project" value="InterPro"/>
</dbReference>
<dbReference type="GO" id="GO:0009288">
    <property type="term" value="C:bacterial-type flagellum"/>
    <property type="evidence" value="ECO:0007669"/>
    <property type="project" value="InterPro"/>
</dbReference>
<evidence type="ECO:0000256" key="8">
    <source>
        <dbReference type="ARBA" id="ARBA00022927"/>
    </source>
</evidence>
<organism evidence="11 12">
    <name type="scientific">Photobacterium swingsii</name>
    <dbReference type="NCBI Taxonomy" id="680026"/>
    <lineage>
        <taxon>Bacteria</taxon>
        <taxon>Pseudomonadati</taxon>
        <taxon>Pseudomonadota</taxon>
        <taxon>Gammaproteobacteria</taxon>
        <taxon>Vibrionales</taxon>
        <taxon>Vibrionaceae</taxon>
        <taxon>Photobacterium</taxon>
    </lineage>
</organism>
<evidence type="ECO:0000313" key="11">
    <source>
        <dbReference type="EMBL" id="PSW22389.1"/>
    </source>
</evidence>
<dbReference type="OrthoDB" id="5825936at2"/>
<keyword evidence="8" id="KW-0653">Protein transport</keyword>
<proteinExistence type="inferred from homology"/>
<dbReference type="GO" id="GO:0006935">
    <property type="term" value="P:chemotaxis"/>
    <property type="evidence" value="ECO:0007669"/>
    <property type="project" value="UniProtKB-KW"/>
</dbReference>
<dbReference type="AlphaFoldDB" id="A0A0J8V8T6"/>
<keyword evidence="4" id="KW-0813">Transport</keyword>
<dbReference type="EMBL" id="PYLZ01000014">
    <property type="protein sequence ID" value="PSW22389.1"/>
    <property type="molecule type" value="Genomic_DNA"/>
</dbReference>
<evidence type="ECO:0000256" key="6">
    <source>
        <dbReference type="ARBA" id="ARBA00022500"/>
    </source>
</evidence>
<dbReference type="RefSeq" id="WP_048899837.1">
    <property type="nucleotide sequence ID" value="NZ_AP024852.1"/>
</dbReference>
<evidence type="ECO:0000256" key="2">
    <source>
        <dbReference type="ARBA" id="ARBA00010004"/>
    </source>
</evidence>
<evidence type="ECO:0000256" key="9">
    <source>
        <dbReference type="ARBA" id="ARBA00023136"/>
    </source>
</evidence>
<dbReference type="STRING" id="680026.AB733_16910"/>
<keyword evidence="5" id="KW-1003">Cell membrane</keyword>
<dbReference type="GO" id="GO:0044781">
    <property type="term" value="P:bacterial-type flagellum organization"/>
    <property type="evidence" value="ECO:0007669"/>
    <property type="project" value="UniProtKB-KW"/>
</dbReference>
<evidence type="ECO:0000256" key="3">
    <source>
        <dbReference type="ARBA" id="ARBA00020392"/>
    </source>
</evidence>
<keyword evidence="7" id="KW-1005">Bacterial flagellum biogenesis</keyword>
<dbReference type="GO" id="GO:0015031">
    <property type="term" value="P:protein transport"/>
    <property type="evidence" value="ECO:0007669"/>
    <property type="project" value="UniProtKB-KW"/>
</dbReference>
<dbReference type="InterPro" id="IPR012823">
    <property type="entry name" value="Flagell_FliJ"/>
</dbReference>
<protein>
    <recommendedName>
        <fullName evidence="3">Flagellar FliJ protein</fullName>
    </recommendedName>
</protein>
<evidence type="ECO:0000256" key="5">
    <source>
        <dbReference type="ARBA" id="ARBA00022475"/>
    </source>
</evidence>
<sequence length="144" mass="17274">MRRVKMLQHWREQQQRQFDAIQQEFGQVNSQHQAHQQRLELLESLSGQYCIEGGQQASALMLKGIGRFRYQLDNLTNLQRHELAMSEVELRTTNERLVQQHCQVRMGEKIIEKRQNQIALKQERQQQKILDELSANKFYRQRIT</sequence>